<evidence type="ECO:0000313" key="1">
    <source>
        <dbReference type="EMBL" id="MXU88452.1"/>
    </source>
</evidence>
<sequence length="102" mass="11386">MEYDDVEGEQLAMLEVICEVNLTSVGQRSAPFGFCLSLAGVVYYVFSTKTPLVFFLAVNNTTVYYLSHRRGALAVYSRCLGASKTQCFFLFAVLRIYGLLDC</sequence>
<dbReference type="AlphaFoldDB" id="A0A6B0U796"/>
<organism evidence="1">
    <name type="scientific">Ixodes ricinus</name>
    <name type="common">Common tick</name>
    <name type="synonym">Acarus ricinus</name>
    <dbReference type="NCBI Taxonomy" id="34613"/>
    <lineage>
        <taxon>Eukaryota</taxon>
        <taxon>Metazoa</taxon>
        <taxon>Ecdysozoa</taxon>
        <taxon>Arthropoda</taxon>
        <taxon>Chelicerata</taxon>
        <taxon>Arachnida</taxon>
        <taxon>Acari</taxon>
        <taxon>Parasitiformes</taxon>
        <taxon>Ixodida</taxon>
        <taxon>Ixodoidea</taxon>
        <taxon>Ixodidae</taxon>
        <taxon>Ixodinae</taxon>
        <taxon>Ixodes</taxon>
    </lineage>
</organism>
<reference evidence="1" key="1">
    <citation type="submission" date="2019-12" db="EMBL/GenBank/DDBJ databases">
        <title>An insight into the sialome of adult female Ixodes ricinus ticks feeding for 6 days.</title>
        <authorList>
            <person name="Perner J."/>
            <person name="Ribeiro J.M.C."/>
        </authorList>
    </citation>
    <scope>NUCLEOTIDE SEQUENCE</scope>
    <source>
        <strain evidence="1">Semi-engorged</strain>
        <tissue evidence="1">Salivary glands</tissue>
    </source>
</reference>
<dbReference type="EMBL" id="GIFC01006369">
    <property type="protein sequence ID" value="MXU88452.1"/>
    <property type="molecule type" value="Transcribed_RNA"/>
</dbReference>
<name>A0A6B0U796_IXORI</name>
<accession>A0A6B0U796</accession>
<proteinExistence type="predicted"/>
<protein>
    <submittedName>
        <fullName evidence="1">Putative conserved plasma membrane protein</fullName>
    </submittedName>
</protein>